<organism evidence="1 2">
    <name type="scientific">Candidatus Accumulibacter vicinus</name>
    <dbReference type="NCBI Taxonomy" id="2954382"/>
    <lineage>
        <taxon>Bacteria</taxon>
        <taxon>Pseudomonadati</taxon>
        <taxon>Pseudomonadota</taxon>
        <taxon>Betaproteobacteria</taxon>
        <taxon>Candidatus Accumulibacter</taxon>
    </lineage>
</organism>
<dbReference type="Proteomes" id="UP000019812">
    <property type="component" value="Unassembled WGS sequence"/>
</dbReference>
<dbReference type="EMBL" id="JDSS02000019">
    <property type="protein sequence ID" value="KFB68886.1"/>
    <property type="molecule type" value="Genomic_DNA"/>
</dbReference>
<proteinExistence type="predicted"/>
<evidence type="ECO:0000313" key="1">
    <source>
        <dbReference type="EMBL" id="KFB68886.1"/>
    </source>
</evidence>
<dbReference type="STRING" id="1457154.CAPSK01_001741"/>
<gene>
    <name evidence="1" type="ORF">CAPSK01_001741</name>
</gene>
<sequence length="55" mass="5983">MEKQGRFPNFRYDGSGTGTGGFLINLSFLPQECRTPGLGGSQHVLIEYSHQGKAP</sequence>
<name>A0A084Y2E2_9PROT</name>
<accession>A0A084Y2E2</accession>
<dbReference type="AlphaFoldDB" id="A0A084Y2E2"/>
<protein>
    <submittedName>
        <fullName evidence="1">Uncharacterized protein</fullName>
    </submittedName>
</protein>
<reference evidence="1 2" key="1">
    <citation type="submission" date="2014-07" db="EMBL/GenBank/DDBJ databases">
        <title>Expanding our view of genomic diversity in Candidatus Accumulibacter clades.</title>
        <authorList>
            <person name="Skennerton C.T."/>
            <person name="Barr J.J."/>
            <person name="Slater F.R."/>
            <person name="Bond P.L."/>
            <person name="Tyson G.W."/>
        </authorList>
    </citation>
    <scope>NUCLEOTIDE SEQUENCE [LARGE SCALE GENOMIC DNA]</scope>
    <source>
        <strain evidence="2">SK-01</strain>
    </source>
</reference>
<evidence type="ECO:0000313" key="2">
    <source>
        <dbReference type="Proteomes" id="UP000019812"/>
    </source>
</evidence>
<comment type="caution">
    <text evidence="1">The sequence shown here is derived from an EMBL/GenBank/DDBJ whole genome shotgun (WGS) entry which is preliminary data.</text>
</comment>